<dbReference type="GO" id="GO:0008237">
    <property type="term" value="F:metallopeptidase activity"/>
    <property type="evidence" value="ECO:0007669"/>
    <property type="project" value="UniProtKB-KW"/>
</dbReference>
<feature type="domain" description="Metalloprotease TldD/E C-terminal" evidence="6">
    <location>
        <begin position="244"/>
        <end position="484"/>
    </location>
</feature>
<keyword evidence="2 7" id="KW-0645">Protease</keyword>
<dbReference type="PANTHER" id="PTHR30624:SF10">
    <property type="entry name" value="CONSERVED PROTEIN"/>
    <property type="match status" value="1"/>
</dbReference>
<evidence type="ECO:0000259" key="5">
    <source>
        <dbReference type="Pfam" id="PF01523"/>
    </source>
</evidence>
<evidence type="ECO:0000256" key="3">
    <source>
        <dbReference type="ARBA" id="ARBA00022801"/>
    </source>
</evidence>
<keyword evidence="3" id="KW-0378">Hydrolase</keyword>
<reference evidence="7 8" key="1">
    <citation type="journal article" date="2013" name="ISME J.">
        <title>By their genes ye shall know them: genomic signatures of predatory bacteria.</title>
        <authorList>
            <person name="Pasternak Z."/>
            <person name="Pietrokovski S."/>
            <person name="Rotem O."/>
            <person name="Gophna U."/>
            <person name="Lurie-Weinberger M.N."/>
            <person name="Jurkevitch E."/>
        </authorList>
    </citation>
    <scope>NUCLEOTIDE SEQUENCE [LARGE SCALE GENOMIC DNA]</scope>
    <source>
        <strain evidence="7 8">JSS</strain>
    </source>
</reference>
<dbReference type="HOGENOM" id="CLU_026425_1_2_7"/>
<dbReference type="InterPro" id="IPR002510">
    <property type="entry name" value="Metalloprtase-TldD/E_N"/>
</dbReference>
<dbReference type="GO" id="GO:0005829">
    <property type="term" value="C:cytosol"/>
    <property type="evidence" value="ECO:0007669"/>
    <property type="project" value="TreeGrafter"/>
</dbReference>
<dbReference type="RefSeq" id="WP_015469377.1">
    <property type="nucleotide sequence ID" value="NC_020813.1"/>
</dbReference>
<dbReference type="PATRIC" id="fig|1184267.3.peg.676"/>
<dbReference type="Proteomes" id="UP000012040">
    <property type="component" value="Chromosome"/>
</dbReference>
<dbReference type="Gene3D" id="3.30.2290.10">
    <property type="entry name" value="PmbA/TldD superfamily"/>
    <property type="match status" value="1"/>
</dbReference>
<gene>
    <name evidence="7" type="ORF">A11Q_667</name>
</gene>
<dbReference type="InterPro" id="IPR035068">
    <property type="entry name" value="TldD/PmbA_N"/>
</dbReference>
<dbReference type="AlphaFoldDB" id="M4V686"/>
<dbReference type="OrthoDB" id="5287787at2"/>
<dbReference type="InterPro" id="IPR036059">
    <property type="entry name" value="TldD/PmbA_sf"/>
</dbReference>
<dbReference type="EMBL" id="CP003537">
    <property type="protein sequence ID" value="AGH94887.1"/>
    <property type="molecule type" value="Genomic_DNA"/>
</dbReference>
<evidence type="ECO:0000313" key="7">
    <source>
        <dbReference type="EMBL" id="AGH94887.1"/>
    </source>
</evidence>
<dbReference type="KEGG" id="bex:A11Q_667"/>
<evidence type="ECO:0000256" key="1">
    <source>
        <dbReference type="ARBA" id="ARBA00005836"/>
    </source>
</evidence>
<keyword evidence="4" id="KW-0482">Metalloprotease</keyword>
<sequence>MQASFTQNHQSEIVQFLQREFKKYRDSADFVAFKLISERTRDYSVRNTKTEELSEFLDQGVLIEIMLNGHIGYGATSELTPEGIAAAFKKARAMTERSSQYSVFKFDSSVRPPARGHYETSRKIKLDKLSLSEIFDFLKTTSGALKKSDAIITAVSDAMLIECSQSYLSSVGAEFHQEFDIIINSMSATASDGKETQTRSLHGGRGNCLQAGAEFFNLDQALTDCSEIADQAIELLSAMDCPSETCDLILAPDQMLLQIHESIGHPLELDRILGDERNFAGWSFVQPQDFGQLQYGSPLMNVVFDPTVSNEMASYSFDEVGNKAEKKYLIQNGQLLAGLGSLESQARSHLSGVANARSSSWNRAPIDRMANINLEGGSTPLDEMIAQTERGVIMYANRSWSIDDYRRKFQFGCEYGKLIENGKVTKTLKNPNYRGITVPFWNSLKALTPQTETYGSPYCGKGEPSQVIRVGHSSPYALFKNIEVFGGG</sequence>
<organism evidence="7 8">
    <name type="scientific">Pseudobdellovibrio exovorus JSS</name>
    <dbReference type="NCBI Taxonomy" id="1184267"/>
    <lineage>
        <taxon>Bacteria</taxon>
        <taxon>Pseudomonadati</taxon>
        <taxon>Bdellovibrionota</taxon>
        <taxon>Bdellovibrionia</taxon>
        <taxon>Bdellovibrionales</taxon>
        <taxon>Pseudobdellovibrionaceae</taxon>
        <taxon>Pseudobdellovibrio</taxon>
    </lineage>
</organism>
<comment type="similarity">
    <text evidence="1">Belongs to the peptidase U62 family.</text>
</comment>
<dbReference type="Pfam" id="PF01523">
    <property type="entry name" value="PmbA_TldD_1st"/>
    <property type="match status" value="1"/>
</dbReference>
<keyword evidence="8" id="KW-1185">Reference proteome</keyword>
<dbReference type="PANTHER" id="PTHR30624">
    <property type="entry name" value="UNCHARACTERIZED PROTEIN TLDD AND PMBA"/>
    <property type="match status" value="1"/>
</dbReference>
<protein>
    <submittedName>
        <fullName evidence="7">Zn-dependent protease</fullName>
    </submittedName>
</protein>
<dbReference type="GO" id="GO:0006508">
    <property type="term" value="P:proteolysis"/>
    <property type="evidence" value="ECO:0007669"/>
    <property type="project" value="UniProtKB-KW"/>
</dbReference>
<evidence type="ECO:0000256" key="2">
    <source>
        <dbReference type="ARBA" id="ARBA00022670"/>
    </source>
</evidence>
<dbReference type="eggNOG" id="COG0312">
    <property type="taxonomic scope" value="Bacteria"/>
</dbReference>
<name>M4V686_9BACT</name>
<evidence type="ECO:0000256" key="4">
    <source>
        <dbReference type="ARBA" id="ARBA00023049"/>
    </source>
</evidence>
<dbReference type="STRING" id="1184267.A11Q_667"/>
<dbReference type="SUPFAM" id="SSF111283">
    <property type="entry name" value="Putative modulator of DNA gyrase, PmbA/TldD"/>
    <property type="match status" value="1"/>
</dbReference>
<proteinExistence type="inferred from homology"/>
<accession>M4V686</accession>
<dbReference type="InterPro" id="IPR051463">
    <property type="entry name" value="Peptidase_U62_metallo"/>
</dbReference>
<feature type="domain" description="Metalloprotease TldD/E N-terminal" evidence="5">
    <location>
        <begin position="38"/>
        <end position="94"/>
    </location>
</feature>
<dbReference type="Pfam" id="PF19289">
    <property type="entry name" value="PmbA_TldD_3rd"/>
    <property type="match status" value="1"/>
</dbReference>
<evidence type="ECO:0000313" key="8">
    <source>
        <dbReference type="Proteomes" id="UP000012040"/>
    </source>
</evidence>
<dbReference type="InterPro" id="IPR045569">
    <property type="entry name" value="Metalloprtase-TldD/E_C"/>
</dbReference>
<evidence type="ECO:0000259" key="6">
    <source>
        <dbReference type="Pfam" id="PF19289"/>
    </source>
</evidence>